<dbReference type="Proteomes" id="UP000494256">
    <property type="component" value="Unassembled WGS sequence"/>
</dbReference>
<reference evidence="1 2" key="1">
    <citation type="submission" date="2020-04" db="EMBL/GenBank/DDBJ databases">
        <authorList>
            <person name="Wallbank WR R."/>
            <person name="Pardo Diaz C."/>
            <person name="Kozak K."/>
            <person name="Martin S."/>
            <person name="Jiggins C."/>
            <person name="Moest M."/>
            <person name="Warren A I."/>
            <person name="Byers J.R.P. K."/>
            <person name="Montejo-Kovacevich G."/>
            <person name="Yen C E."/>
        </authorList>
    </citation>
    <scope>NUCLEOTIDE SEQUENCE [LARGE SCALE GENOMIC DNA]</scope>
</reference>
<accession>A0A8S0Z5E4</accession>
<sequence length="91" mass="10692">MELVAGSPEIESIIWKMAHQCQFNLKDLKNELQYTDVSAIKLICFETAASNYTPKYITNVTVFTNQLRCSWSYCVRALERKYVLRAKFRFD</sequence>
<evidence type="ECO:0000313" key="2">
    <source>
        <dbReference type="Proteomes" id="UP000494256"/>
    </source>
</evidence>
<comment type="caution">
    <text evidence="1">The sequence shown here is derived from an EMBL/GenBank/DDBJ whole genome shotgun (WGS) entry which is preliminary data.</text>
</comment>
<proteinExistence type="predicted"/>
<name>A0A8S0Z5E4_ARCPL</name>
<evidence type="ECO:0000313" key="1">
    <source>
        <dbReference type="EMBL" id="CAB3227781.1"/>
    </source>
</evidence>
<protein>
    <submittedName>
        <fullName evidence="1">Uncharacterized protein</fullName>
    </submittedName>
</protein>
<organism evidence="1 2">
    <name type="scientific">Arctia plantaginis</name>
    <name type="common">Wood tiger moth</name>
    <name type="synonym">Phalaena plantaginis</name>
    <dbReference type="NCBI Taxonomy" id="874455"/>
    <lineage>
        <taxon>Eukaryota</taxon>
        <taxon>Metazoa</taxon>
        <taxon>Ecdysozoa</taxon>
        <taxon>Arthropoda</taxon>
        <taxon>Hexapoda</taxon>
        <taxon>Insecta</taxon>
        <taxon>Pterygota</taxon>
        <taxon>Neoptera</taxon>
        <taxon>Endopterygota</taxon>
        <taxon>Lepidoptera</taxon>
        <taxon>Glossata</taxon>
        <taxon>Ditrysia</taxon>
        <taxon>Noctuoidea</taxon>
        <taxon>Erebidae</taxon>
        <taxon>Arctiinae</taxon>
        <taxon>Arctia</taxon>
    </lineage>
</organism>
<dbReference type="AlphaFoldDB" id="A0A8S0Z5E4"/>
<dbReference type="OrthoDB" id="624114at2759"/>
<dbReference type="EMBL" id="CADEBD010000279">
    <property type="protein sequence ID" value="CAB3227781.1"/>
    <property type="molecule type" value="Genomic_DNA"/>
</dbReference>
<gene>
    <name evidence="1" type="ORF">APLA_LOCUS3263</name>
</gene>